<proteinExistence type="inferred from homology"/>
<keyword evidence="13" id="KW-1185">Reference proteome</keyword>
<evidence type="ECO:0000313" key="12">
    <source>
        <dbReference type="EMBL" id="UZD22924.1"/>
    </source>
</evidence>
<evidence type="ECO:0000256" key="2">
    <source>
        <dbReference type="ARBA" id="ARBA00022448"/>
    </source>
</evidence>
<evidence type="ECO:0000256" key="3">
    <source>
        <dbReference type="ARBA" id="ARBA00022452"/>
    </source>
</evidence>
<evidence type="ECO:0000256" key="5">
    <source>
        <dbReference type="ARBA" id="ARBA00023077"/>
    </source>
</evidence>
<gene>
    <name evidence="12" type="ORF">OM944_00215</name>
</gene>
<dbReference type="EMBL" id="CP110226">
    <property type="protein sequence ID" value="UZD22924.1"/>
    <property type="molecule type" value="Genomic_DNA"/>
</dbReference>
<keyword evidence="7 8" id="KW-0998">Cell outer membrane</keyword>
<keyword evidence="3 8" id="KW-1134">Transmembrane beta strand</keyword>
<evidence type="ECO:0000256" key="8">
    <source>
        <dbReference type="PROSITE-ProRule" id="PRU01360"/>
    </source>
</evidence>
<protein>
    <submittedName>
        <fullName evidence="12">TonB-dependent receptor</fullName>
    </submittedName>
</protein>
<dbReference type="Pfam" id="PF07715">
    <property type="entry name" value="Plug"/>
    <property type="match status" value="1"/>
</dbReference>
<keyword evidence="5 9" id="KW-0798">TonB box</keyword>
<evidence type="ECO:0000256" key="1">
    <source>
        <dbReference type="ARBA" id="ARBA00004571"/>
    </source>
</evidence>
<evidence type="ECO:0000256" key="7">
    <source>
        <dbReference type="ARBA" id="ARBA00023237"/>
    </source>
</evidence>
<keyword evidence="4 8" id="KW-0812">Transmembrane</keyword>
<dbReference type="InterPro" id="IPR008969">
    <property type="entry name" value="CarboxyPept-like_regulatory"/>
</dbReference>
<dbReference type="InterPro" id="IPR023997">
    <property type="entry name" value="TonB-dep_OMP_SusC/RagA_CS"/>
</dbReference>
<evidence type="ECO:0000259" key="10">
    <source>
        <dbReference type="Pfam" id="PF00593"/>
    </source>
</evidence>
<feature type="domain" description="TonB-dependent receptor-like beta-barrel" evidence="10">
    <location>
        <begin position="389"/>
        <end position="753"/>
    </location>
</feature>
<reference evidence="12" key="1">
    <citation type="submission" date="2022-10" db="EMBL/GenBank/DDBJ databases">
        <title>Algoriphagus sp. a novel bacteria isolate from halophytes salicornia europaea.</title>
        <authorList>
            <person name="Peng Y."/>
            <person name="Jiang L."/>
            <person name="Lee J."/>
        </authorList>
    </citation>
    <scope>NUCLEOTIDE SEQUENCE</scope>
    <source>
        <strain evidence="12">TR-M5</strain>
    </source>
</reference>
<dbReference type="Gene3D" id="2.60.40.1120">
    <property type="entry name" value="Carboxypeptidase-like, regulatory domain"/>
    <property type="match status" value="1"/>
</dbReference>
<dbReference type="InterPro" id="IPR036942">
    <property type="entry name" value="Beta-barrel_TonB_sf"/>
</dbReference>
<sequence length="1004" mass="110524">MEKLLPERENAWQHSKHFILSLLLLFSLLVSHDSFGQNVPVSGTVVDDTGFPLPGVNVVIKGTTNGTVTDLDGNYTLEVPEDAVLVFTFVGFETVETPINGRSTIDVTLGEDIGDLDEFVVVGYGIQRKSDLTGAISSVKSEDISRLPVSDVTQSLQGRVSGVQITQNSGAPGAGSTVRIRGVGTLNNSSPLYVVDGMLLDDINFLNPNDVESMEVLKDASATAIYGSRGANGVIIVTTKQGSFDTDTRISVDAYTGVQQVANQIDVVNAREFAQLANELEQNVGNEPIYNVNEYGEGTDWQDYIFRNAAINNFSIGANGGSAKSSFNLSANYFNQQGVVKESEYERLTIRLNNQYKLSEAVTFGHNLSFIYYNQQNEPGVIGNAYRAYPIFDPTQPDGSYTNTAPVGNAAAQFEYNSNNRTNNYRGVGNFFMDVKFLKNFTFRSNVGLDLAFQDSKSFTPVYFVSPTQQNPENSVNVENLRNRNILWENTLNYSKEWEDHRLNLLGGITTQDFYTETLGGGRRNLPGEDPSLWYLNAGELTTQTNSNSAGDWAMLSYLFRANYTFKNKFLFTGTFRRDGSSRFGKENRYGNFPSVALGYNIIEEAFLQDQSFLSNLKIRGSWGKIGNDKIAFYEGRPVVTGNQNAVFGTNEDLIYGATLTRLANPFIKWEETVTSNIGFEFGLFNEKLTGELDYYQRKTNDILVGVPIPAYVGSSNNPVVNAASVKNSGIDLTLNWRDSKGDFGYNFGIVASTVNNEVLDLGDGNEAIFGGAVGISGYLGSRTIVGQSIGHYYGYKTVGVFQNEADLSSIPKRGPEVAGDLIYQDTDGNGSVDNNDRVILGSPIPDLVYGFNFGFDYKGFDLRADFNGTLGNEIYNAKKQTRFNTYNFETSYLDRWTGEGSSNSEPRVTNGGHNYEVSDRFVEDGSFLRLRNIQIGYSFPEVALSKIKVQNFRVYLSGTNVFTWTKYSGYTPEIGGGSVIGTGYDSGLYPVARTFNVGISASF</sequence>
<keyword evidence="6 8" id="KW-0472">Membrane</keyword>
<organism evidence="12 13">
    <name type="scientific">Algoriphagus halophytocola</name>
    <dbReference type="NCBI Taxonomy" id="2991499"/>
    <lineage>
        <taxon>Bacteria</taxon>
        <taxon>Pseudomonadati</taxon>
        <taxon>Bacteroidota</taxon>
        <taxon>Cytophagia</taxon>
        <taxon>Cytophagales</taxon>
        <taxon>Cyclobacteriaceae</taxon>
        <taxon>Algoriphagus</taxon>
    </lineage>
</organism>
<evidence type="ECO:0000256" key="9">
    <source>
        <dbReference type="RuleBase" id="RU003357"/>
    </source>
</evidence>
<dbReference type="PROSITE" id="PS52016">
    <property type="entry name" value="TONB_DEPENDENT_REC_3"/>
    <property type="match status" value="1"/>
</dbReference>
<evidence type="ECO:0000313" key="13">
    <source>
        <dbReference type="Proteomes" id="UP001163156"/>
    </source>
</evidence>
<dbReference type="Gene3D" id="2.40.170.20">
    <property type="entry name" value="TonB-dependent receptor, beta-barrel domain"/>
    <property type="match status" value="1"/>
</dbReference>
<dbReference type="Pfam" id="PF13715">
    <property type="entry name" value="CarbopepD_reg_2"/>
    <property type="match status" value="1"/>
</dbReference>
<dbReference type="SUPFAM" id="SSF56935">
    <property type="entry name" value="Porins"/>
    <property type="match status" value="1"/>
</dbReference>
<dbReference type="RefSeq" id="WP_264809450.1">
    <property type="nucleotide sequence ID" value="NZ_CP110226.1"/>
</dbReference>
<dbReference type="InterPro" id="IPR023996">
    <property type="entry name" value="TonB-dep_OMP_SusC/RagA"/>
</dbReference>
<name>A0ABY6MHG1_9BACT</name>
<keyword evidence="2 8" id="KW-0813">Transport</keyword>
<dbReference type="InterPro" id="IPR012910">
    <property type="entry name" value="Plug_dom"/>
</dbReference>
<dbReference type="SUPFAM" id="SSF49464">
    <property type="entry name" value="Carboxypeptidase regulatory domain-like"/>
    <property type="match status" value="1"/>
</dbReference>
<evidence type="ECO:0000256" key="6">
    <source>
        <dbReference type="ARBA" id="ARBA00023136"/>
    </source>
</evidence>
<comment type="similarity">
    <text evidence="8 9">Belongs to the TonB-dependent receptor family.</text>
</comment>
<accession>A0ABY6MHG1</accession>
<comment type="subcellular location">
    <subcellularLocation>
        <location evidence="1 8">Cell outer membrane</location>
        <topology evidence="1 8">Multi-pass membrane protein</topology>
    </subcellularLocation>
</comment>
<evidence type="ECO:0000259" key="11">
    <source>
        <dbReference type="Pfam" id="PF07715"/>
    </source>
</evidence>
<dbReference type="NCBIfam" id="TIGR04056">
    <property type="entry name" value="OMP_RagA_SusC"/>
    <property type="match status" value="1"/>
</dbReference>
<dbReference type="InterPro" id="IPR000531">
    <property type="entry name" value="Beta-barrel_TonB"/>
</dbReference>
<feature type="domain" description="TonB-dependent receptor plug" evidence="11">
    <location>
        <begin position="129"/>
        <end position="234"/>
    </location>
</feature>
<evidence type="ECO:0000256" key="4">
    <source>
        <dbReference type="ARBA" id="ARBA00022692"/>
    </source>
</evidence>
<dbReference type="InterPro" id="IPR037066">
    <property type="entry name" value="Plug_dom_sf"/>
</dbReference>
<dbReference type="InterPro" id="IPR039426">
    <property type="entry name" value="TonB-dep_rcpt-like"/>
</dbReference>
<dbReference type="NCBIfam" id="TIGR04057">
    <property type="entry name" value="SusC_RagA_signa"/>
    <property type="match status" value="1"/>
</dbReference>
<dbReference type="Pfam" id="PF00593">
    <property type="entry name" value="TonB_dep_Rec_b-barrel"/>
    <property type="match status" value="1"/>
</dbReference>
<dbReference type="Proteomes" id="UP001163156">
    <property type="component" value="Chromosome"/>
</dbReference>
<keyword evidence="12" id="KW-0675">Receptor</keyword>
<dbReference type="Gene3D" id="2.170.130.10">
    <property type="entry name" value="TonB-dependent receptor, plug domain"/>
    <property type="match status" value="1"/>
</dbReference>